<evidence type="ECO:0000259" key="8">
    <source>
        <dbReference type="Pfam" id="PF04290"/>
    </source>
</evidence>
<feature type="transmembrane region" description="Helical" evidence="7">
    <location>
        <begin position="43"/>
        <end position="61"/>
    </location>
</feature>
<name>A0A839ZFR0_9HYPH</name>
<feature type="transmembrane region" description="Helical" evidence="7">
    <location>
        <begin position="129"/>
        <end position="154"/>
    </location>
</feature>
<comment type="subcellular location">
    <subcellularLocation>
        <location evidence="7">Cell inner membrane</location>
        <topology evidence="7">Multi-pass membrane protein</topology>
    </subcellularLocation>
    <subcellularLocation>
        <location evidence="1">Cell membrane</location>
        <topology evidence="1">Multi-pass membrane protein</topology>
    </subcellularLocation>
</comment>
<feature type="domain" description="Tripartite ATP-independent periplasmic transporters DctQ component" evidence="8">
    <location>
        <begin position="21"/>
        <end position="151"/>
    </location>
</feature>
<dbReference type="AlphaFoldDB" id="A0A839ZFR0"/>
<sequence>MHTYSRLLGIVFGVLMISLSFAVTAETLLRKFFSVTLGGIDELGGYAIAIAAPLAFTVALVENSHIRINQLTALFPKPAQAMLDALSVLSMALLAGYFFYFTVDTVLDTQEYQSIAQTPWATPLIYPQLLWLIASATFPIAALILAFQALRLLLRGDWRGLARRFGPPSPEEELKAELDDLKKREALAHETPAHEGAAP</sequence>
<evidence type="ECO:0000256" key="4">
    <source>
        <dbReference type="ARBA" id="ARBA00022692"/>
    </source>
</evidence>
<evidence type="ECO:0000256" key="5">
    <source>
        <dbReference type="ARBA" id="ARBA00022989"/>
    </source>
</evidence>
<keyword evidence="3" id="KW-1003">Cell membrane</keyword>
<dbReference type="GO" id="GO:0005886">
    <property type="term" value="C:plasma membrane"/>
    <property type="evidence" value="ECO:0007669"/>
    <property type="project" value="UniProtKB-SubCell"/>
</dbReference>
<keyword evidence="6 7" id="KW-0472">Membrane</keyword>
<dbReference type="InterPro" id="IPR055348">
    <property type="entry name" value="DctQ"/>
</dbReference>
<evidence type="ECO:0000256" key="3">
    <source>
        <dbReference type="ARBA" id="ARBA00022475"/>
    </source>
</evidence>
<comment type="function">
    <text evidence="7">Part of the tripartite ATP-independent periplasmic (TRAP) transport system.</text>
</comment>
<evidence type="ECO:0000313" key="10">
    <source>
        <dbReference type="Proteomes" id="UP000533469"/>
    </source>
</evidence>
<feature type="transmembrane region" description="Helical" evidence="7">
    <location>
        <begin position="81"/>
        <end position="100"/>
    </location>
</feature>
<keyword evidence="7" id="KW-0997">Cell inner membrane</keyword>
<comment type="similarity">
    <text evidence="7">Belongs to the TRAP transporter small permease family.</text>
</comment>
<comment type="caution">
    <text evidence="9">The sequence shown here is derived from an EMBL/GenBank/DDBJ whole genome shotgun (WGS) entry which is preliminary data.</text>
</comment>
<reference evidence="9 10" key="1">
    <citation type="submission" date="2020-08" db="EMBL/GenBank/DDBJ databases">
        <title>Genomic Encyclopedia of Type Strains, Phase IV (KMG-IV): sequencing the most valuable type-strain genomes for metagenomic binning, comparative biology and taxonomic classification.</title>
        <authorList>
            <person name="Goeker M."/>
        </authorList>
    </citation>
    <scope>NUCLEOTIDE SEQUENCE [LARGE SCALE GENOMIC DNA]</scope>
    <source>
        <strain evidence="9 10">DSM 5895</strain>
    </source>
</reference>
<evidence type="ECO:0000313" key="9">
    <source>
        <dbReference type="EMBL" id="MBB3773466.1"/>
    </source>
</evidence>
<gene>
    <name evidence="9" type="ORF">FHS55_004103</name>
</gene>
<accession>A0A839ZFR0</accession>
<evidence type="ECO:0000256" key="6">
    <source>
        <dbReference type="ARBA" id="ARBA00023136"/>
    </source>
</evidence>
<proteinExistence type="inferred from homology"/>
<keyword evidence="4 7" id="KW-0812">Transmembrane</keyword>
<feature type="transmembrane region" description="Helical" evidence="7">
    <location>
        <begin position="7"/>
        <end position="23"/>
    </location>
</feature>
<dbReference type="RefSeq" id="WP_183191604.1">
    <property type="nucleotide sequence ID" value="NZ_JACICD010000011.1"/>
</dbReference>
<evidence type="ECO:0000256" key="2">
    <source>
        <dbReference type="ARBA" id="ARBA00022448"/>
    </source>
</evidence>
<dbReference type="EMBL" id="JACICD010000011">
    <property type="protein sequence ID" value="MBB3773466.1"/>
    <property type="molecule type" value="Genomic_DNA"/>
</dbReference>
<evidence type="ECO:0000256" key="7">
    <source>
        <dbReference type="RuleBase" id="RU369079"/>
    </source>
</evidence>
<evidence type="ECO:0000256" key="1">
    <source>
        <dbReference type="ARBA" id="ARBA00004651"/>
    </source>
</evidence>
<dbReference type="GO" id="GO:0022857">
    <property type="term" value="F:transmembrane transporter activity"/>
    <property type="evidence" value="ECO:0007669"/>
    <property type="project" value="UniProtKB-UniRule"/>
</dbReference>
<protein>
    <recommendedName>
        <fullName evidence="7">TRAP transporter small permease protein</fullName>
    </recommendedName>
</protein>
<keyword evidence="5 7" id="KW-1133">Transmembrane helix</keyword>
<dbReference type="Proteomes" id="UP000533469">
    <property type="component" value="Unassembled WGS sequence"/>
</dbReference>
<dbReference type="Pfam" id="PF04290">
    <property type="entry name" value="DctQ"/>
    <property type="match status" value="1"/>
</dbReference>
<comment type="subunit">
    <text evidence="7">The complex comprises the extracytoplasmic solute receptor protein and the two transmembrane proteins.</text>
</comment>
<keyword evidence="10" id="KW-1185">Reference proteome</keyword>
<organism evidence="9 10">
    <name type="scientific">Ancylobacter tetraedralis</name>
    <dbReference type="NCBI Taxonomy" id="217068"/>
    <lineage>
        <taxon>Bacteria</taxon>
        <taxon>Pseudomonadati</taxon>
        <taxon>Pseudomonadota</taxon>
        <taxon>Alphaproteobacteria</taxon>
        <taxon>Hyphomicrobiales</taxon>
        <taxon>Xanthobacteraceae</taxon>
        <taxon>Ancylobacter</taxon>
    </lineage>
</organism>
<keyword evidence="2 7" id="KW-0813">Transport</keyword>